<organism evidence="2 3">
    <name type="scientific">Schizophyllum amplum</name>
    <dbReference type="NCBI Taxonomy" id="97359"/>
    <lineage>
        <taxon>Eukaryota</taxon>
        <taxon>Fungi</taxon>
        <taxon>Dikarya</taxon>
        <taxon>Basidiomycota</taxon>
        <taxon>Agaricomycotina</taxon>
        <taxon>Agaricomycetes</taxon>
        <taxon>Agaricomycetidae</taxon>
        <taxon>Agaricales</taxon>
        <taxon>Schizophyllaceae</taxon>
        <taxon>Schizophyllum</taxon>
    </lineage>
</organism>
<protein>
    <submittedName>
        <fullName evidence="2">Uncharacterized protein</fullName>
    </submittedName>
</protein>
<feature type="region of interest" description="Disordered" evidence="1">
    <location>
        <begin position="591"/>
        <end position="671"/>
    </location>
</feature>
<feature type="region of interest" description="Disordered" evidence="1">
    <location>
        <begin position="811"/>
        <end position="831"/>
    </location>
</feature>
<keyword evidence="3" id="KW-1185">Reference proteome</keyword>
<reference evidence="2 3" key="1">
    <citation type="journal article" date="2019" name="New Phytol.">
        <title>Comparative genomics reveals unique wood-decay strategies and fruiting body development in the Schizophyllaceae.</title>
        <authorList>
            <person name="Almasi E."/>
            <person name="Sahu N."/>
            <person name="Krizsan K."/>
            <person name="Balint B."/>
            <person name="Kovacs G.M."/>
            <person name="Kiss B."/>
            <person name="Cseklye J."/>
            <person name="Drula E."/>
            <person name="Henrissat B."/>
            <person name="Nagy I."/>
            <person name="Chovatia M."/>
            <person name="Adam C."/>
            <person name="LaButti K."/>
            <person name="Lipzen A."/>
            <person name="Riley R."/>
            <person name="Grigoriev I.V."/>
            <person name="Nagy L.G."/>
        </authorList>
    </citation>
    <scope>NUCLEOTIDE SEQUENCE [LARGE SCALE GENOMIC DNA]</scope>
    <source>
        <strain evidence="2 3">NL-1724</strain>
    </source>
</reference>
<feature type="compositionally biased region" description="Polar residues" evidence="1">
    <location>
        <begin position="591"/>
        <end position="604"/>
    </location>
</feature>
<gene>
    <name evidence="2" type="ORF">BD626DRAFT_575779</name>
</gene>
<evidence type="ECO:0000256" key="1">
    <source>
        <dbReference type="SAM" id="MobiDB-lite"/>
    </source>
</evidence>
<sequence length="1062" mass="117969">MYRFDLPRLASDADLHDRPVLLFDLAVTLPADATVRAYRVVEPADGEPNGKGETEYWQYIEWSPNSAENRLPFNPGARPPLAGLNWPKIPADAAHRRMDGSLGRFDYTRFPQYGEREVVWSGAVLTRGVEDAYVLELQPVVKHWTCQGSSDHGQFPTNVLNALRTHRVEQLLRAKVLHDGMPDINILERSSKFDDAVDNYAAFCRETLVGEAYSTTCADARNDELVDSDRLDSCPIVSRHAARMGKWINGLHQDWAAFYIRNGYPVYINYRCPFTYCVDAATVAGEVRSDWTGMTLRELDHLDSWRDATADNQWGTREWTTPRSPFNTMTTDTWLVENSNPFNYGWALPGEEISPRRTPESAPRPDQARSRQPTLRPQEAPSTSLVLVDPEGQITYESPVWNRQAYRLDIIEIPPGIYWVRPPRVAALTTDSRGLRRFMMITVYVGDEEVAILRRIGDNSRAAANYVPFVDRENGCLILFPAPLRELPGVTNANEVGVPAPNAFYFELPDSQGFSRQTHPSRWMYPMDSNARIARPGTSPTQPDPATIPWRFTSATDMFTRDPITARMDAYVRDSDDYAVDYEDEDMSWSGTMGETFAPSSTAPSRLPPLTSLPEGQPMDTTEDGRGNVQDAAAPGAGAVPPGPRTPPLPPRGLPTAREGGARTADSGAMDAATARPRVLVLRGFRRWVMARDVERGLEVLVDNARPRGIAIERVISIGTGQMGSNGQTVTFDVYITFETECDLSLALEHMGRPWIIMARGTRNHGPSERTFRAYVIERATEDEVAYAEQREDRQVYPWYTLYNDSSRCVRRWDSRPSGSGGSYANRLTDTEPRRAIGSSAAYFDLRPAPTVDKSFPSHASSISAPSTASSSWPPSSTSSSSERVPSSASEPHMSGSIDPSSGSITLPFGAGRLTMTIDEFVLFYRRTSTTTLEAGSQSGNSEASNAGEGSINLLEGTVTLPFGEGRMVMPVDVFHRLYQRADTSAASTVPRKPLVDRIAKGSLEDRLSDGDGRHDRDHRPTTKRRRPSRSYTPPSEKPGVPYRRRSRSPPPPPAAAFTARA</sequence>
<feature type="compositionally biased region" description="Polar residues" evidence="1">
    <location>
        <begin position="370"/>
        <end position="384"/>
    </location>
</feature>
<accession>A0A550BV21</accession>
<feature type="compositionally biased region" description="Pro residues" evidence="1">
    <location>
        <begin position="641"/>
        <end position="653"/>
    </location>
</feature>
<dbReference type="EMBL" id="VDMD01000071">
    <property type="protein sequence ID" value="TRM56381.1"/>
    <property type="molecule type" value="Genomic_DNA"/>
</dbReference>
<feature type="compositionally biased region" description="Low complexity" evidence="1">
    <location>
        <begin position="855"/>
        <end position="890"/>
    </location>
</feature>
<dbReference type="AlphaFoldDB" id="A0A550BV21"/>
<dbReference type="Proteomes" id="UP000320762">
    <property type="component" value="Unassembled WGS sequence"/>
</dbReference>
<name>A0A550BV21_9AGAR</name>
<feature type="region of interest" description="Disordered" evidence="1">
    <location>
        <begin position="984"/>
        <end position="1062"/>
    </location>
</feature>
<feature type="region of interest" description="Disordered" evidence="1">
    <location>
        <begin position="350"/>
        <end position="384"/>
    </location>
</feature>
<feature type="region of interest" description="Disordered" evidence="1">
    <location>
        <begin position="854"/>
        <end position="902"/>
    </location>
</feature>
<comment type="caution">
    <text evidence="2">The sequence shown here is derived from an EMBL/GenBank/DDBJ whole genome shotgun (WGS) entry which is preliminary data.</text>
</comment>
<proteinExistence type="predicted"/>
<evidence type="ECO:0000313" key="3">
    <source>
        <dbReference type="Proteomes" id="UP000320762"/>
    </source>
</evidence>
<evidence type="ECO:0000313" key="2">
    <source>
        <dbReference type="EMBL" id="TRM56381.1"/>
    </source>
</evidence>
<feature type="compositionally biased region" description="Basic and acidic residues" evidence="1">
    <location>
        <begin position="994"/>
        <end position="1021"/>
    </location>
</feature>